<protein>
    <submittedName>
        <fullName evidence="2">Arc family DNA binding domain-containing protein</fullName>
    </submittedName>
</protein>
<dbReference type="InterPro" id="IPR012869">
    <property type="entry name" value="RHH_5"/>
</dbReference>
<dbReference type="Pfam" id="PF07878">
    <property type="entry name" value="RHH_5"/>
    <property type="match status" value="1"/>
</dbReference>
<name>A0A948W7Y2_UNCEI</name>
<dbReference type="AlphaFoldDB" id="A0A948W7Y2"/>
<accession>A0A948W7Y2</accession>
<dbReference type="Proteomes" id="UP000777784">
    <property type="component" value="Unassembled WGS sequence"/>
</dbReference>
<dbReference type="EMBL" id="JAHJDP010000099">
    <property type="protein sequence ID" value="MBU2692740.1"/>
    <property type="molecule type" value="Genomic_DNA"/>
</dbReference>
<organism evidence="2 3">
    <name type="scientific">Eiseniibacteriota bacterium</name>
    <dbReference type="NCBI Taxonomy" id="2212470"/>
    <lineage>
        <taxon>Bacteria</taxon>
        <taxon>Candidatus Eiseniibacteriota</taxon>
    </lineage>
</organism>
<proteinExistence type="predicted"/>
<gene>
    <name evidence="2" type="ORF">KJ970_17625</name>
</gene>
<sequence>MAQRKKILLRMSPALWEELNRWAAQEFRSVNGQIEFLLQRAVDERRKKAGGQREERPKT</sequence>
<dbReference type="InterPro" id="IPR013321">
    <property type="entry name" value="Arc_rbn_hlx_hlx"/>
</dbReference>
<evidence type="ECO:0000313" key="3">
    <source>
        <dbReference type="Proteomes" id="UP000777784"/>
    </source>
</evidence>
<evidence type="ECO:0000259" key="1">
    <source>
        <dbReference type="Pfam" id="PF07878"/>
    </source>
</evidence>
<dbReference type="GO" id="GO:0006355">
    <property type="term" value="P:regulation of DNA-templated transcription"/>
    <property type="evidence" value="ECO:0007669"/>
    <property type="project" value="InterPro"/>
</dbReference>
<reference evidence="2" key="1">
    <citation type="submission" date="2021-05" db="EMBL/GenBank/DDBJ databases">
        <title>Energy efficiency and biological interactions define the core microbiome of deep oligotrophic groundwater.</title>
        <authorList>
            <person name="Mehrshad M."/>
            <person name="Lopez-Fernandez M."/>
            <person name="Bell E."/>
            <person name="Bernier-Latmani R."/>
            <person name="Bertilsson S."/>
            <person name="Dopson M."/>
        </authorList>
    </citation>
    <scope>NUCLEOTIDE SEQUENCE</scope>
    <source>
        <strain evidence="2">Modern_marine.mb.64</strain>
    </source>
</reference>
<comment type="caution">
    <text evidence="2">The sequence shown here is derived from an EMBL/GenBank/DDBJ whole genome shotgun (WGS) entry which is preliminary data.</text>
</comment>
<evidence type="ECO:0000313" key="2">
    <source>
        <dbReference type="EMBL" id="MBU2692740.1"/>
    </source>
</evidence>
<dbReference type="InterPro" id="IPR010985">
    <property type="entry name" value="Ribbon_hlx_hlx"/>
</dbReference>
<feature type="domain" description="CopG-like ribbon-helix-helix" evidence="1">
    <location>
        <begin position="14"/>
        <end position="45"/>
    </location>
</feature>
<dbReference type="SUPFAM" id="SSF47598">
    <property type="entry name" value="Ribbon-helix-helix"/>
    <property type="match status" value="1"/>
</dbReference>
<dbReference type="Gene3D" id="1.10.1220.10">
    <property type="entry name" value="Met repressor-like"/>
    <property type="match status" value="1"/>
</dbReference>